<gene>
    <name evidence="1" type="ORF">HPB50_001732</name>
</gene>
<keyword evidence="2" id="KW-1185">Reference proteome</keyword>
<accession>A0ACB7RPW0</accession>
<organism evidence="1 2">
    <name type="scientific">Hyalomma asiaticum</name>
    <name type="common">Tick</name>
    <dbReference type="NCBI Taxonomy" id="266040"/>
    <lineage>
        <taxon>Eukaryota</taxon>
        <taxon>Metazoa</taxon>
        <taxon>Ecdysozoa</taxon>
        <taxon>Arthropoda</taxon>
        <taxon>Chelicerata</taxon>
        <taxon>Arachnida</taxon>
        <taxon>Acari</taxon>
        <taxon>Parasitiformes</taxon>
        <taxon>Ixodida</taxon>
        <taxon>Ixodoidea</taxon>
        <taxon>Ixodidae</taxon>
        <taxon>Hyalomminae</taxon>
        <taxon>Hyalomma</taxon>
    </lineage>
</organism>
<dbReference type="Proteomes" id="UP000821845">
    <property type="component" value="Chromosome 8"/>
</dbReference>
<sequence length="750" mass="82280">MEGNLGTLLSPAVYMQKPLYWKDQVWVVADLVWVSSCGRAVVVKASEIGDFIHIHLQLCKIAVIAMAVVPNTVKWNILFATTFSSLAILTSNAQSETCPMPSNLEASSVAYNSITFRWDATKHIPNPLHCTCLSAGNYGETCSASKTPKGCSPGVGGYTRTQSSLGVYTNYTMCVQTQCSNTIFSTAVCRTVRTSPIAPSQPYQIFSQKHTPYSLDVSWRFPTSLNGPLDGYRIRWCLTSNCVPSQQVLRGHNVRNFRVTGLQPYRQYNFYVSGFNVDPYSGQTLYGSEASFNEYTLPTYPSEPSLSFTKVSTSQVNVVVGVPKYTNGPINGYVLTWCPKLRCYGDYVNTREIIQSNAGTQSITGLQPWTEYVFTVKAFNIVPTDSQRAYSEEVRGSVVPTPFYPSRPIDLQVVRTRATAVDVAWKAPMDPAGPTAGYRVRICPELGTCPAIGLVSRYKTLTKDTHNHSFYGLEPYAKYEVQVKAFNNLPDEKTAEGDVAVVSVSTTPSEPSEPTNLTVETISSTALLVTWQPPSHKNGPVKGYNVTWWKTGYNLTHGPDDATTAMSNFVEGEATSLWISNLLPYTTYAVRVARVNVDGNTTLEGAAAHGEGITDPEPSPPPADVTLVAVKINDTTSRLTCSWSPPNVTVDPPIEGYQLRVCSVQNASACWDGNTTAEQKSYVIEAVANFEDYIASVNTYVLNHGRVVVGQSASATVSTVFAGDTYHRQPQRNGCQRDVHIRRVERSGLY</sequence>
<comment type="caution">
    <text evidence="1">The sequence shown here is derived from an EMBL/GenBank/DDBJ whole genome shotgun (WGS) entry which is preliminary data.</text>
</comment>
<protein>
    <submittedName>
        <fullName evidence="1">Uncharacterized protein</fullName>
    </submittedName>
</protein>
<dbReference type="EMBL" id="CM023488">
    <property type="protein sequence ID" value="KAH6923479.1"/>
    <property type="molecule type" value="Genomic_DNA"/>
</dbReference>
<evidence type="ECO:0000313" key="1">
    <source>
        <dbReference type="EMBL" id="KAH6923479.1"/>
    </source>
</evidence>
<proteinExistence type="predicted"/>
<reference evidence="1" key="1">
    <citation type="submission" date="2020-05" db="EMBL/GenBank/DDBJ databases">
        <title>Large-scale comparative analyses of tick genomes elucidate their genetic diversity and vector capacities.</title>
        <authorList>
            <person name="Jia N."/>
            <person name="Wang J."/>
            <person name="Shi W."/>
            <person name="Du L."/>
            <person name="Sun Y."/>
            <person name="Zhan W."/>
            <person name="Jiang J."/>
            <person name="Wang Q."/>
            <person name="Zhang B."/>
            <person name="Ji P."/>
            <person name="Sakyi L.B."/>
            <person name="Cui X."/>
            <person name="Yuan T."/>
            <person name="Jiang B."/>
            <person name="Yang W."/>
            <person name="Lam T.T.-Y."/>
            <person name="Chang Q."/>
            <person name="Ding S."/>
            <person name="Wang X."/>
            <person name="Zhu J."/>
            <person name="Ruan X."/>
            <person name="Zhao L."/>
            <person name="Wei J."/>
            <person name="Que T."/>
            <person name="Du C."/>
            <person name="Cheng J."/>
            <person name="Dai P."/>
            <person name="Han X."/>
            <person name="Huang E."/>
            <person name="Gao Y."/>
            <person name="Liu J."/>
            <person name="Shao H."/>
            <person name="Ye R."/>
            <person name="Li L."/>
            <person name="Wei W."/>
            <person name="Wang X."/>
            <person name="Wang C."/>
            <person name="Yang T."/>
            <person name="Huo Q."/>
            <person name="Li W."/>
            <person name="Guo W."/>
            <person name="Chen H."/>
            <person name="Zhou L."/>
            <person name="Ni X."/>
            <person name="Tian J."/>
            <person name="Zhou Y."/>
            <person name="Sheng Y."/>
            <person name="Liu T."/>
            <person name="Pan Y."/>
            <person name="Xia L."/>
            <person name="Li J."/>
            <person name="Zhao F."/>
            <person name="Cao W."/>
        </authorList>
    </citation>
    <scope>NUCLEOTIDE SEQUENCE</scope>
    <source>
        <strain evidence="1">Hyas-2018</strain>
    </source>
</reference>
<name>A0ACB7RPW0_HYAAI</name>
<evidence type="ECO:0000313" key="2">
    <source>
        <dbReference type="Proteomes" id="UP000821845"/>
    </source>
</evidence>